<dbReference type="AlphaFoldDB" id="A0A504Y9H2"/>
<protein>
    <submittedName>
        <fullName evidence="2">Uncharacterized protein</fullName>
    </submittedName>
</protein>
<evidence type="ECO:0000256" key="1">
    <source>
        <dbReference type="SAM" id="Phobius"/>
    </source>
</evidence>
<reference evidence="2 3" key="1">
    <citation type="submission" date="2019-04" db="EMBL/GenBank/DDBJ databases">
        <title>Annotation for the trematode Fasciola gigantica.</title>
        <authorList>
            <person name="Choi Y.-J."/>
        </authorList>
    </citation>
    <scope>NUCLEOTIDE SEQUENCE [LARGE SCALE GENOMIC DNA]</scope>
    <source>
        <strain evidence="2">Uganda_cow_1</strain>
    </source>
</reference>
<evidence type="ECO:0000313" key="3">
    <source>
        <dbReference type="Proteomes" id="UP000316759"/>
    </source>
</evidence>
<organism evidence="2 3">
    <name type="scientific">Fasciola gigantica</name>
    <name type="common">Giant liver fluke</name>
    <dbReference type="NCBI Taxonomy" id="46835"/>
    <lineage>
        <taxon>Eukaryota</taxon>
        <taxon>Metazoa</taxon>
        <taxon>Spiralia</taxon>
        <taxon>Lophotrochozoa</taxon>
        <taxon>Platyhelminthes</taxon>
        <taxon>Trematoda</taxon>
        <taxon>Digenea</taxon>
        <taxon>Plagiorchiida</taxon>
        <taxon>Echinostomata</taxon>
        <taxon>Echinostomatoidea</taxon>
        <taxon>Fasciolidae</taxon>
        <taxon>Fasciola</taxon>
    </lineage>
</organism>
<keyword evidence="3" id="KW-1185">Reference proteome</keyword>
<feature type="transmembrane region" description="Helical" evidence="1">
    <location>
        <begin position="21"/>
        <end position="44"/>
    </location>
</feature>
<dbReference type="EMBL" id="SUNJ01012795">
    <property type="protein sequence ID" value="TPP57754.1"/>
    <property type="molecule type" value="Genomic_DNA"/>
</dbReference>
<comment type="caution">
    <text evidence="2">The sequence shown here is derived from an EMBL/GenBank/DDBJ whole genome shotgun (WGS) entry which is preliminary data.</text>
</comment>
<proteinExistence type="predicted"/>
<sequence length="178" mass="19843">MPSYRKLAIDINWMLYTCPKVSYVCVCVCACFRVLAASLFSSALRNFIIITFSTAITTITTTMATSTTSTTTNTANTDPIVLLHNFTTLLSKGSSLSFTACFNDDPHQISWDKLYLVANLGLAFTPTPVPSTQSKTHTQTLVSFIMTTKQHFVTNFSDVINFVIKLYRSGFTRYQQNV</sequence>
<keyword evidence="1" id="KW-1133">Transmembrane helix</keyword>
<keyword evidence="1" id="KW-0812">Transmembrane</keyword>
<accession>A0A504Y9H2</accession>
<keyword evidence="1" id="KW-0472">Membrane</keyword>
<name>A0A504Y9H2_FASGI</name>
<gene>
    <name evidence="2" type="ORF">FGIG_04319</name>
</gene>
<evidence type="ECO:0000313" key="2">
    <source>
        <dbReference type="EMBL" id="TPP57754.1"/>
    </source>
</evidence>
<dbReference type="Proteomes" id="UP000316759">
    <property type="component" value="Unassembled WGS sequence"/>
</dbReference>